<keyword evidence="3" id="KW-0884">PQQ biosynthesis</keyword>
<evidence type="ECO:0000256" key="2">
    <source>
        <dbReference type="ARBA" id="ARBA00011741"/>
    </source>
</evidence>
<dbReference type="Proteomes" id="UP000305887">
    <property type="component" value="Unassembled WGS sequence"/>
</dbReference>
<dbReference type="Gene3D" id="1.10.10.1150">
    <property type="entry name" value="Coenzyme PQQ synthesis protein D (PqqD)"/>
    <property type="match status" value="1"/>
</dbReference>
<reference evidence="4 5" key="1">
    <citation type="submission" date="2019-06" db="EMBL/GenBank/DDBJ databases">
        <title>YIM 131921 draft genome.</title>
        <authorList>
            <person name="Jiang L."/>
        </authorList>
    </citation>
    <scope>NUCLEOTIDE SEQUENCE [LARGE SCALE GENOMIC DNA]</scope>
    <source>
        <strain evidence="4 5">YIM 131921</strain>
    </source>
</reference>
<dbReference type="InterPro" id="IPR041881">
    <property type="entry name" value="PqqD_sf"/>
</dbReference>
<comment type="pathway">
    <text evidence="1">Cofactor biosynthesis; pyrroloquinoline quinone biosynthesis.</text>
</comment>
<proteinExistence type="predicted"/>
<evidence type="ECO:0000256" key="3">
    <source>
        <dbReference type="ARBA" id="ARBA00022905"/>
    </source>
</evidence>
<dbReference type="GO" id="GO:0018189">
    <property type="term" value="P:pyrroloquinoline quinone biosynthetic process"/>
    <property type="evidence" value="ECO:0007669"/>
    <property type="project" value="UniProtKB-UniPathway"/>
</dbReference>
<comment type="subunit">
    <text evidence="2">Monomer. Interacts with PqqE.</text>
</comment>
<comment type="caution">
    <text evidence="4">The sequence shown here is derived from an EMBL/GenBank/DDBJ whole genome shotgun (WGS) entry which is preliminary data.</text>
</comment>
<evidence type="ECO:0000313" key="4">
    <source>
        <dbReference type="EMBL" id="TNC47007.1"/>
    </source>
</evidence>
<dbReference type="NCBIfam" id="TIGR03859">
    <property type="entry name" value="PQQ_PqqD"/>
    <property type="match status" value="1"/>
</dbReference>
<protein>
    <submittedName>
        <fullName evidence="4">Pyrroloquinoline quinone biosynthesis peptide chaperone PqqD</fullName>
    </submittedName>
</protein>
<dbReference type="AlphaFoldDB" id="A0A5C4MQ27"/>
<accession>A0A5C4MQ27</accession>
<sequence length="99" mass="10929">MRPEIAAGSVPRLPRHVKLRHDKARDRWLILVPERVLVPDDTAVAVLSRVDGTRSVQEIAEDLAQTYQAPVDVILKDSVALLQDLADKGFLAVTEANHA</sequence>
<dbReference type="OrthoDB" id="7995890at2"/>
<dbReference type="RefSeq" id="WP_139078358.1">
    <property type="nucleotide sequence ID" value="NZ_VDFU01000029.1"/>
</dbReference>
<dbReference type="EMBL" id="VDFU01000029">
    <property type="protein sequence ID" value="TNC47007.1"/>
    <property type="molecule type" value="Genomic_DNA"/>
</dbReference>
<evidence type="ECO:0000256" key="1">
    <source>
        <dbReference type="ARBA" id="ARBA00004886"/>
    </source>
</evidence>
<name>A0A5C4MQ27_9RHOB</name>
<organism evidence="4 5">
    <name type="scientific">Rubellimicrobium rubrum</name>
    <dbReference type="NCBI Taxonomy" id="2585369"/>
    <lineage>
        <taxon>Bacteria</taxon>
        <taxon>Pseudomonadati</taxon>
        <taxon>Pseudomonadota</taxon>
        <taxon>Alphaproteobacteria</taxon>
        <taxon>Rhodobacterales</taxon>
        <taxon>Roseobacteraceae</taxon>
        <taxon>Rubellimicrobium</taxon>
    </lineage>
</organism>
<dbReference type="InterPro" id="IPR008792">
    <property type="entry name" value="PQQD"/>
</dbReference>
<dbReference type="InterPro" id="IPR022479">
    <property type="entry name" value="PqqD_bac"/>
</dbReference>
<dbReference type="UniPathway" id="UPA00539"/>
<dbReference type="Pfam" id="PF05402">
    <property type="entry name" value="PqqD"/>
    <property type="match status" value="1"/>
</dbReference>
<evidence type="ECO:0000313" key="5">
    <source>
        <dbReference type="Proteomes" id="UP000305887"/>
    </source>
</evidence>
<gene>
    <name evidence="4" type="primary">pqqD</name>
    <name evidence="4" type="ORF">FHG66_17605</name>
</gene>
<dbReference type="GO" id="GO:0048038">
    <property type="term" value="F:quinone binding"/>
    <property type="evidence" value="ECO:0007669"/>
    <property type="project" value="InterPro"/>
</dbReference>
<keyword evidence="5" id="KW-1185">Reference proteome</keyword>